<evidence type="ECO:0000313" key="3">
    <source>
        <dbReference type="EMBL" id="KUI59106.1"/>
    </source>
</evidence>
<feature type="region of interest" description="Disordered" evidence="1">
    <location>
        <begin position="28"/>
        <end position="59"/>
    </location>
</feature>
<feature type="transmembrane region" description="Helical" evidence="2">
    <location>
        <begin position="145"/>
        <end position="169"/>
    </location>
</feature>
<feature type="transmembrane region" description="Helical" evidence="2">
    <location>
        <begin position="105"/>
        <end position="125"/>
    </location>
</feature>
<dbReference type="EMBL" id="KN714724">
    <property type="protein sequence ID" value="KUI59106.1"/>
    <property type="molecule type" value="Genomic_DNA"/>
</dbReference>
<feature type="compositionally biased region" description="Polar residues" evidence="1">
    <location>
        <begin position="28"/>
        <end position="52"/>
    </location>
</feature>
<dbReference type="Proteomes" id="UP000078576">
    <property type="component" value="Unassembled WGS sequence"/>
</dbReference>
<keyword evidence="2" id="KW-1133">Transmembrane helix</keyword>
<dbReference type="OrthoDB" id="10495570at2759"/>
<accession>A0A194V5J4</accession>
<reference evidence="4" key="1">
    <citation type="submission" date="2014-12" db="EMBL/GenBank/DDBJ databases">
        <title>Genome Sequence of Valsa Canker Pathogens Uncovers a Specific Adaption of Colonization on Woody Bark.</title>
        <authorList>
            <person name="Yin Z."/>
            <person name="Liu H."/>
            <person name="Gao X."/>
            <person name="Li Z."/>
            <person name="Song N."/>
            <person name="Ke X."/>
            <person name="Dai Q."/>
            <person name="Wu Y."/>
            <person name="Sun Y."/>
            <person name="Xu J.-R."/>
            <person name="Kang Z.K."/>
            <person name="Wang L."/>
            <person name="Huang L."/>
        </authorList>
    </citation>
    <scope>NUCLEOTIDE SEQUENCE [LARGE SCALE GENOMIC DNA]</scope>
    <source>
        <strain evidence="4">SXYL134</strain>
    </source>
</reference>
<organism evidence="3 4">
    <name type="scientific">Cytospora mali</name>
    <name type="common">Apple Valsa canker fungus</name>
    <name type="synonym">Valsa mali</name>
    <dbReference type="NCBI Taxonomy" id="578113"/>
    <lineage>
        <taxon>Eukaryota</taxon>
        <taxon>Fungi</taxon>
        <taxon>Dikarya</taxon>
        <taxon>Ascomycota</taxon>
        <taxon>Pezizomycotina</taxon>
        <taxon>Sordariomycetes</taxon>
        <taxon>Sordariomycetidae</taxon>
        <taxon>Diaporthales</taxon>
        <taxon>Cytosporaceae</taxon>
        <taxon>Cytospora</taxon>
    </lineage>
</organism>
<keyword evidence="2" id="KW-0812">Transmembrane</keyword>
<name>A0A194V5J4_CYTMA</name>
<proteinExistence type="predicted"/>
<gene>
    <name evidence="3" type="ORF">VP1G_11121</name>
</gene>
<protein>
    <submittedName>
        <fullName evidence="3">Uncharacterized protein</fullName>
    </submittedName>
</protein>
<sequence>MLKTAFWVLGLFLVIIWVVFIGAKIPATDTSGKQTSSVEDVGSIQSAKPTSTSREEEHSGTIMTYLVDAPPSPSPRKTASPRSWEPTTLTLWLAPVVASPSGRGIALAMYLSFLGAALLETYWLFVTCGRATAKMFRFWFILASWPLWLYMAFCITIFLDLVAFCLSAASRGVYCYLHP</sequence>
<keyword evidence="4" id="KW-1185">Reference proteome</keyword>
<evidence type="ECO:0000256" key="1">
    <source>
        <dbReference type="SAM" id="MobiDB-lite"/>
    </source>
</evidence>
<feature type="transmembrane region" description="Helical" evidence="2">
    <location>
        <begin position="6"/>
        <end position="23"/>
    </location>
</feature>
<evidence type="ECO:0000256" key="2">
    <source>
        <dbReference type="SAM" id="Phobius"/>
    </source>
</evidence>
<keyword evidence="2" id="KW-0472">Membrane</keyword>
<evidence type="ECO:0000313" key="4">
    <source>
        <dbReference type="Proteomes" id="UP000078576"/>
    </source>
</evidence>
<dbReference type="AlphaFoldDB" id="A0A194V5J4"/>